<dbReference type="STRING" id="585531.HMPREF0063_11271"/>
<keyword evidence="3 6" id="KW-0328">Glycosyltransferase</keyword>
<dbReference type="InterPro" id="IPR029044">
    <property type="entry name" value="Nucleotide-diphossugar_trans"/>
</dbReference>
<dbReference type="Pfam" id="PF00535">
    <property type="entry name" value="Glycos_transf_2"/>
    <property type="match status" value="1"/>
</dbReference>
<dbReference type="InterPro" id="IPR001173">
    <property type="entry name" value="Glyco_trans_2-like"/>
</dbReference>
<gene>
    <name evidence="6" type="ORF">HMPREF0063_11271</name>
</gene>
<dbReference type="Gene3D" id="3.90.550.10">
    <property type="entry name" value="Spore Coat Polysaccharide Biosynthesis Protein SpsA, Chain A"/>
    <property type="match status" value="1"/>
</dbReference>
<evidence type="ECO:0000313" key="7">
    <source>
        <dbReference type="Proteomes" id="UP000003111"/>
    </source>
</evidence>
<dbReference type="OrthoDB" id="7665907at2"/>
<comment type="caution">
    <text evidence="6">The sequence shown here is derived from an EMBL/GenBank/DDBJ whole genome shotgun (WGS) entry which is preliminary data.</text>
</comment>
<dbReference type="RefSeq" id="WP_007078292.1">
    <property type="nucleotide sequence ID" value="NZ_CM001024.1"/>
</dbReference>
<name>E2SB62_9ACTN</name>
<protein>
    <submittedName>
        <fullName evidence="6">Glycosyltransferase, group 2 family protein</fullName>
        <ecNumber evidence="6">2.4.-.-</ecNumber>
    </submittedName>
</protein>
<keyword evidence="4 6" id="KW-0808">Transferase</keyword>
<accession>E2SB62</accession>
<dbReference type="PANTHER" id="PTHR43179">
    <property type="entry name" value="RHAMNOSYLTRANSFERASE WBBL"/>
    <property type="match status" value="1"/>
</dbReference>
<evidence type="ECO:0000259" key="5">
    <source>
        <dbReference type="Pfam" id="PF00535"/>
    </source>
</evidence>
<organism evidence="6 7">
    <name type="scientific">Aeromicrobium marinum DSM 15272</name>
    <dbReference type="NCBI Taxonomy" id="585531"/>
    <lineage>
        <taxon>Bacteria</taxon>
        <taxon>Bacillati</taxon>
        <taxon>Actinomycetota</taxon>
        <taxon>Actinomycetes</taxon>
        <taxon>Propionibacteriales</taxon>
        <taxon>Nocardioidaceae</taxon>
        <taxon>Aeromicrobium</taxon>
    </lineage>
</organism>
<dbReference type="eggNOG" id="COG1216">
    <property type="taxonomic scope" value="Bacteria"/>
</dbReference>
<evidence type="ECO:0000256" key="4">
    <source>
        <dbReference type="ARBA" id="ARBA00022679"/>
    </source>
</evidence>
<dbReference type="Proteomes" id="UP000003111">
    <property type="component" value="Unassembled WGS sequence"/>
</dbReference>
<dbReference type="PANTHER" id="PTHR43179:SF12">
    <property type="entry name" value="GALACTOFURANOSYLTRANSFERASE GLFT2"/>
    <property type="match status" value="1"/>
</dbReference>
<dbReference type="GO" id="GO:0016757">
    <property type="term" value="F:glycosyltransferase activity"/>
    <property type="evidence" value="ECO:0007669"/>
    <property type="project" value="UniProtKB-KW"/>
</dbReference>
<dbReference type="EMBL" id="ACLF03000004">
    <property type="protein sequence ID" value="EFQ83608.1"/>
    <property type="molecule type" value="Genomic_DNA"/>
</dbReference>
<reference evidence="6" key="1">
    <citation type="submission" date="2010-08" db="EMBL/GenBank/DDBJ databases">
        <authorList>
            <person name="Muzny D."/>
            <person name="Qin X."/>
            <person name="Buhay C."/>
            <person name="Dugan-Rocha S."/>
            <person name="Ding Y."/>
            <person name="Chen G."/>
            <person name="Hawes A."/>
            <person name="Holder M."/>
            <person name="Jhangiani S."/>
            <person name="Johnson A."/>
            <person name="Khan Z."/>
            <person name="Li Z."/>
            <person name="Liu W."/>
            <person name="Liu X."/>
            <person name="Perez L."/>
            <person name="Shen H."/>
            <person name="Wang Q."/>
            <person name="Watt J."/>
            <person name="Xi L."/>
            <person name="Xin Y."/>
            <person name="Zhou J."/>
            <person name="Deng J."/>
            <person name="Jiang H."/>
            <person name="Liu Y."/>
            <person name="Qu J."/>
            <person name="Song X.-Z."/>
            <person name="Zhang L."/>
            <person name="Villasana D."/>
            <person name="Johnson A."/>
            <person name="Liu J."/>
            <person name="Liyanage D."/>
            <person name="Lorensuhewa L."/>
            <person name="Robinson T."/>
            <person name="Song A."/>
            <person name="Song B.-B."/>
            <person name="Dinh H."/>
            <person name="Thornton R."/>
            <person name="Coyle M."/>
            <person name="Francisco L."/>
            <person name="Jackson L."/>
            <person name="Javaid M."/>
            <person name="Korchina V."/>
            <person name="Kovar C."/>
            <person name="Mata R."/>
            <person name="Mathew T."/>
            <person name="Ngo R."/>
            <person name="Nguyen L."/>
            <person name="Nguyen N."/>
            <person name="Okwuonu G."/>
            <person name="Ongeri F."/>
            <person name="Pham C."/>
            <person name="Simmons D."/>
            <person name="Wilczek-Boney K."/>
            <person name="Hale W."/>
            <person name="Jakkamsetti A."/>
            <person name="Pham P."/>
            <person name="Ruth R."/>
            <person name="San Lucas F."/>
            <person name="Warren J."/>
            <person name="Zhang J."/>
            <person name="Zhao Z."/>
            <person name="Zhou C."/>
            <person name="Zhu D."/>
            <person name="Lee S."/>
            <person name="Bess C."/>
            <person name="Blankenburg K."/>
            <person name="Forbes L."/>
            <person name="Fu Q."/>
            <person name="Gubbala S."/>
            <person name="Hirani K."/>
            <person name="Jayaseelan J.C."/>
            <person name="Lara F."/>
            <person name="Munidasa M."/>
            <person name="Palculict T."/>
            <person name="Patil S."/>
            <person name="Pu L.-L."/>
            <person name="Saada N."/>
            <person name="Tang L."/>
            <person name="Weissenberger G."/>
            <person name="Zhu Y."/>
            <person name="Hemphill L."/>
            <person name="Shang Y."/>
            <person name="Youmans B."/>
            <person name="Ayvaz T."/>
            <person name="Ross M."/>
            <person name="Santibanez J."/>
            <person name="Aqrawi P."/>
            <person name="Gross S."/>
            <person name="Joshi V."/>
            <person name="Fowler G."/>
            <person name="Nazareth L."/>
            <person name="Reid J."/>
            <person name="Worley K."/>
            <person name="Petrosino J."/>
            <person name="Highlander S."/>
            <person name="Gibbs R."/>
        </authorList>
    </citation>
    <scope>NUCLEOTIDE SEQUENCE [LARGE SCALE GENOMIC DNA]</scope>
    <source>
        <strain evidence="6">DSM 15272</strain>
    </source>
</reference>
<evidence type="ECO:0000256" key="1">
    <source>
        <dbReference type="ARBA" id="ARBA00004776"/>
    </source>
</evidence>
<dbReference type="HOGENOM" id="CLU_023845_2_1_11"/>
<sequence length="327" mass="35163">MTGPARPTRVAAVVVSYNRGPLLAETLEALAAQTHRPAAVVVVDNASTDGSAEVAERDGVDLVRLEVNTGGAGGFATAMATALARHDPTWIWVMDDDVVPAPGALAALLAAADASATPVDALCSRAEWTDGREHPMNTPRPWALASRTARENASAAGGVAVRSVSFVSSIYRVSAVRERGLPIADYFIWNDDFEYSTRIIAGSLGLAVPASVVLHQTAALADTDADPGPRFYFEVRNKLWVFRHARGLLPREKAVFVLSTARRWIRTWRRSQDRAVIADGWRRGVGDARSRPPRPNAVVLAGAGVPPDVLDVVAELDRVQQAWEHGR</sequence>
<comment type="similarity">
    <text evidence="2">Belongs to the glycosyltransferase 2 family.</text>
</comment>
<evidence type="ECO:0000256" key="3">
    <source>
        <dbReference type="ARBA" id="ARBA00022676"/>
    </source>
</evidence>
<feature type="domain" description="Glycosyltransferase 2-like" evidence="5">
    <location>
        <begin position="13"/>
        <end position="177"/>
    </location>
</feature>
<evidence type="ECO:0000256" key="2">
    <source>
        <dbReference type="ARBA" id="ARBA00006739"/>
    </source>
</evidence>
<keyword evidence="7" id="KW-1185">Reference proteome</keyword>
<dbReference type="EC" id="2.4.-.-" evidence="6"/>
<comment type="pathway">
    <text evidence="1">Cell wall biogenesis; cell wall polysaccharide biosynthesis.</text>
</comment>
<dbReference type="SUPFAM" id="SSF53448">
    <property type="entry name" value="Nucleotide-diphospho-sugar transferases"/>
    <property type="match status" value="1"/>
</dbReference>
<proteinExistence type="inferred from homology"/>
<dbReference type="AlphaFoldDB" id="E2SB62"/>
<evidence type="ECO:0000313" key="6">
    <source>
        <dbReference type="EMBL" id="EFQ83608.1"/>
    </source>
</evidence>